<feature type="signal peptide" evidence="2">
    <location>
        <begin position="1"/>
        <end position="28"/>
    </location>
</feature>
<evidence type="ECO:0000256" key="2">
    <source>
        <dbReference type="SAM" id="SignalP"/>
    </source>
</evidence>
<evidence type="ECO:0008006" key="5">
    <source>
        <dbReference type="Google" id="ProtNLM"/>
    </source>
</evidence>
<dbReference type="InterPro" id="IPR046112">
    <property type="entry name" value="DUF6049"/>
</dbReference>
<evidence type="ECO:0000313" key="4">
    <source>
        <dbReference type="Proteomes" id="UP000308705"/>
    </source>
</evidence>
<reference evidence="3 4" key="1">
    <citation type="submission" date="2019-04" db="EMBL/GenBank/DDBJ databases">
        <title>Herbidospora sp. NEAU-GS14.nov., a novel actinomycete isolated from soil.</title>
        <authorList>
            <person name="Han L."/>
        </authorList>
    </citation>
    <scope>NUCLEOTIDE SEQUENCE [LARGE SCALE GENOMIC DNA]</scope>
    <source>
        <strain evidence="3 4">NEAU-GS14</strain>
    </source>
</reference>
<comment type="caution">
    <text evidence="3">The sequence shown here is derived from an EMBL/GenBank/DDBJ whole genome shotgun (WGS) entry which is preliminary data.</text>
</comment>
<protein>
    <recommendedName>
        <fullName evidence="5">Glycoprotein</fullName>
    </recommendedName>
</protein>
<dbReference type="EMBL" id="SZQA01000024">
    <property type="protein sequence ID" value="TKK85890.1"/>
    <property type="molecule type" value="Genomic_DNA"/>
</dbReference>
<keyword evidence="1" id="KW-0812">Transmembrane</keyword>
<proteinExistence type="predicted"/>
<dbReference type="OrthoDB" id="3797035at2"/>
<accession>A0A4U3MB72</accession>
<keyword evidence="1" id="KW-1133">Transmembrane helix</keyword>
<gene>
    <name evidence="3" type="ORF">FDA94_23615</name>
</gene>
<keyword evidence="1" id="KW-0472">Membrane</keyword>
<dbReference type="Pfam" id="PF19516">
    <property type="entry name" value="DUF6049"/>
    <property type="match status" value="1"/>
</dbReference>
<evidence type="ECO:0000313" key="3">
    <source>
        <dbReference type="EMBL" id="TKK85890.1"/>
    </source>
</evidence>
<keyword evidence="2" id="KW-0732">Signal</keyword>
<name>A0A4U3MB72_9ACTN</name>
<sequence length="686" mass="72467">MRRLGPVLFAFLLAGAGLAIPAAPTASAATARAADPVTLSEFSPETPTRADQTITIAGAVTGIPQSFVRVQVRYAAGRPFASRADIAAYVTGQTIFTNSWRTKVQSTQLDGTGKLPFTISVSPAELSITQPGVYPLEVEAVDGATGQVVGVERTFLTYVPKGTAVKPTRLALALPLTAQPKRADDQTFLDDDLFGDGRLNNLLALATATDETATWFVDGSVLDDAQRVSRPYYLEGTAKDGLAQGAEWVTSLRSALADNPVMAMPYADADLGAIVHNGLDTTTPTALLVGSFATNQLLKVGSATTSTVWPVGGVIDRDTLDALAVNGVDTVLLAQAAVPPEATAARAGSAGVVDTVSGPVIVQTADPVLSGLLGTDGRAAGATVAARQRYIAETAMNGLTANRAAPLIAMPSNHLWNPDPTFMTALLKPLPWVRDVPLASIRPAKNAPVGDLVYPAQARQQELRKSYMNGVRRLARTAEVAMALPTSGQRTYDRAVLRLTSASWRGGKKAPEFAKQVNSSIVKQMDRVFIVGADDPFAVAGTNGRILVTVRNTLRENVNFNLEVRSRDPDQLQVDAAGGVFVEKQAEVQAGKAGTYEIPVVVPADHGQAKFDVQLLTADGRKYGKPTEIVISATGYTGIALVIVGVAVTIMLAAVVLRLLRRHQRKDPVFPAPVQMPMEQEEPQGA</sequence>
<keyword evidence="4" id="KW-1185">Reference proteome</keyword>
<evidence type="ECO:0000256" key="1">
    <source>
        <dbReference type="SAM" id="Phobius"/>
    </source>
</evidence>
<dbReference type="Proteomes" id="UP000308705">
    <property type="component" value="Unassembled WGS sequence"/>
</dbReference>
<dbReference type="AlphaFoldDB" id="A0A4U3MB72"/>
<dbReference type="RefSeq" id="WP_137249261.1">
    <property type="nucleotide sequence ID" value="NZ_SZQA01000024.1"/>
</dbReference>
<feature type="chain" id="PRO_5020934109" description="Glycoprotein" evidence="2">
    <location>
        <begin position="29"/>
        <end position="686"/>
    </location>
</feature>
<feature type="transmembrane region" description="Helical" evidence="1">
    <location>
        <begin position="635"/>
        <end position="657"/>
    </location>
</feature>
<organism evidence="3 4">
    <name type="scientific">Herbidospora galbida</name>
    <dbReference type="NCBI Taxonomy" id="2575442"/>
    <lineage>
        <taxon>Bacteria</taxon>
        <taxon>Bacillati</taxon>
        <taxon>Actinomycetota</taxon>
        <taxon>Actinomycetes</taxon>
        <taxon>Streptosporangiales</taxon>
        <taxon>Streptosporangiaceae</taxon>
        <taxon>Herbidospora</taxon>
    </lineage>
</organism>